<proteinExistence type="predicted"/>
<feature type="chain" id="PRO_5003948475" description="DUF3575 domain-containing protein" evidence="1">
    <location>
        <begin position="19"/>
        <end position="167"/>
    </location>
</feature>
<keyword evidence="1" id="KW-0732">Signal</keyword>
<evidence type="ECO:0000313" key="3">
    <source>
        <dbReference type="Proteomes" id="UP000010164"/>
    </source>
</evidence>
<organism evidence="2 3">
    <name type="scientific">Alcanivorax hongdengensis A-11-3</name>
    <dbReference type="NCBI Taxonomy" id="1177179"/>
    <lineage>
        <taxon>Bacteria</taxon>
        <taxon>Pseudomonadati</taxon>
        <taxon>Pseudomonadota</taxon>
        <taxon>Gammaproteobacteria</taxon>
        <taxon>Oceanospirillales</taxon>
        <taxon>Alcanivoracaceae</taxon>
        <taxon>Alcanivorax</taxon>
    </lineage>
</organism>
<evidence type="ECO:0000256" key="1">
    <source>
        <dbReference type="SAM" id="SignalP"/>
    </source>
</evidence>
<reference evidence="2 3" key="1">
    <citation type="journal article" date="2012" name="J. Bacteriol.">
        <title>Genome Sequence of the Alkane-Degrading Bacterium Alcanivorax hongdengensis Type Strain A-11-3.</title>
        <authorList>
            <person name="Lai Q."/>
            <person name="Shao Z."/>
        </authorList>
    </citation>
    <scope>NUCLEOTIDE SEQUENCE [LARGE SCALE GENOMIC DNA]</scope>
    <source>
        <strain evidence="2 3">A-11-3</strain>
    </source>
</reference>
<dbReference type="EMBL" id="AMRJ01000016">
    <property type="protein sequence ID" value="EKF74014.1"/>
    <property type="molecule type" value="Genomic_DNA"/>
</dbReference>
<gene>
    <name evidence="2" type="ORF">A11A3_10926</name>
</gene>
<protein>
    <recommendedName>
        <fullName evidence="4">DUF3575 domain-containing protein</fullName>
    </recommendedName>
</protein>
<dbReference type="PATRIC" id="fig|1177179.3.peg.2182"/>
<accession>L0WAI9</accession>
<name>L0WAI9_9GAMM</name>
<evidence type="ECO:0008006" key="4">
    <source>
        <dbReference type="Google" id="ProtNLM"/>
    </source>
</evidence>
<feature type="signal peptide" evidence="1">
    <location>
        <begin position="1"/>
        <end position="18"/>
    </location>
</feature>
<comment type="caution">
    <text evidence="2">The sequence shown here is derived from an EMBL/GenBank/DDBJ whole genome shotgun (WGS) entry which is preliminary data.</text>
</comment>
<sequence length="167" mass="18844">MRLWLLPLFLLLPLSASADTLIGLGYLNGLTGLNLEWAGKRNSFYGMPAYYLDSGGLDTEELRWVAGWRHKLERGKMAEKGFYSGVLVGDLGGERHYERLGVGLELGHQWVTPYSRWTVSAAMGAMEPLDCEDYHRASRCDTPEERDQYDLDVEPTVVLGVSFSLRR</sequence>
<dbReference type="RefSeq" id="WP_008929362.1">
    <property type="nucleotide sequence ID" value="NZ_AMRJ01000016.1"/>
</dbReference>
<evidence type="ECO:0000313" key="2">
    <source>
        <dbReference type="EMBL" id="EKF74014.1"/>
    </source>
</evidence>
<dbReference type="AlphaFoldDB" id="L0WAI9"/>
<dbReference type="Proteomes" id="UP000010164">
    <property type="component" value="Unassembled WGS sequence"/>
</dbReference>
<keyword evidence="3" id="KW-1185">Reference proteome</keyword>